<gene>
    <name evidence="8" type="ORF">L201_004556</name>
</gene>
<feature type="transmembrane region" description="Helical" evidence="6">
    <location>
        <begin position="175"/>
        <end position="194"/>
    </location>
</feature>
<evidence type="ECO:0000256" key="1">
    <source>
        <dbReference type="ARBA" id="ARBA00004141"/>
    </source>
</evidence>
<feature type="transmembrane region" description="Helical" evidence="6">
    <location>
        <begin position="288"/>
        <end position="310"/>
    </location>
</feature>
<evidence type="ECO:0000259" key="7">
    <source>
        <dbReference type="Pfam" id="PF01490"/>
    </source>
</evidence>
<feature type="transmembrane region" description="Helical" evidence="6">
    <location>
        <begin position="330"/>
        <end position="355"/>
    </location>
</feature>
<evidence type="ECO:0000256" key="5">
    <source>
        <dbReference type="ARBA" id="ARBA00023136"/>
    </source>
</evidence>
<dbReference type="PANTHER" id="PTHR22950:SF683">
    <property type="entry name" value="AMINO ACID TRANSPORTER (EUROFUNG)"/>
    <property type="match status" value="1"/>
</dbReference>
<evidence type="ECO:0000256" key="3">
    <source>
        <dbReference type="ARBA" id="ARBA00022692"/>
    </source>
</evidence>
<comment type="subcellular location">
    <subcellularLocation>
        <location evidence="1">Membrane</location>
        <topology evidence="1">Multi-pass membrane protein</topology>
    </subcellularLocation>
</comment>
<sequence>MSHNEIYKTNNASATFDHDQGIEDKLGDDAIDVVEVNDVREPGKPQVIKDAVWGEVNPDEGPNYRGLGFWMTFILATKTQVGLGVLGLPAVFNTVGLIPGLFLVLGCAILTGWCNYQLGKFKVNHPEAYSMGDVGYIFFGRTGQLIWGNIYAVTLILSAGSGMLALSVALNAVTVHGTCTVVFVAVAAIIVAILSSIQTLGKLGWVGFVGFTSIVLSLITLAVSVGITDRPAAAPQTGPFEITVKLIAYPTFIQGVSAFTTVLWAYGGSNHFLSLISEMRQPERYQRAMLYSQVVITVIYVVFGTVVYHFTGQYIASPALGSAGPLMKRVCYGIALPGLMCGPPMALHLGVKYLFVQILGGTRHLAKHTTVHRVTWYGLAAGCASLSFLSAELIPVFNNFLSLLGALVVSLFCIMTTAMMWFYDNYKTPKRTRGWYIMVVVAGAAFILGVFTLGTGMYASITTIVKSVKAGNTTAIFSCKDNSGSVKH</sequence>
<feature type="transmembrane region" description="Helical" evidence="6">
    <location>
        <begin position="97"/>
        <end position="116"/>
    </location>
</feature>
<name>A0AAX4JWJ1_9TREE</name>
<dbReference type="Pfam" id="PF01490">
    <property type="entry name" value="Aa_trans"/>
    <property type="match status" value="1"/>
</dbReference>
<dbReference type="GO" id="GO:0016020">
    <property type="term" value="C:membrane"/>
    <property type="evidence" value="ECO:0007669"/>
    <property type="project" value="UniProtKB-SubCell"/>
</dbReference>
<evidence type="ECO:0000256" key="6">
    <source>
        <dbReference type="SAM" id="Phobius"/>
    </source>
</evidence>
<evidence type="ECO:0000256" key="2">
    <source>
        <dbReference type="ARBA" id="ARBA00008066"/>
    </source>
</evidence>
<dbReference type="PANTHER" id="PTHR22950">
    <property type="entry name" value="AMINO ACID TRANSPORTER"/>
    <property type="match status" value="1"/>
</dbReference>
<feature type="transmembrane region" description="Helical" evidence="6">
    <location>
        <begin position="150"/>
        <end position="169"/>
    </location>
</feature>
<keyword evidence="3 6" id="KW-0812">Transmembrane</keyword>
<feature type="transmembrane region" description="Helical" evidence="6">
    <location>
        <begin position="400"/>
        <end position="423"/>
    </location>
</feature>
<feature type="domain" description="Amino acid transporter transmembrane" evidence="7">
    <location>
        <begin position="67"/>
        <end position="461"/>
    </location>
</feature>
<evidence type="ECO:0000256" key="4">
    <source>
        <dbReference type="ARBA" id="ARBA00022989"/>
    </source>
</evidence>
<dbReference type="AlphaFoldDB" id="A0AAX4JWJ1"/>
<dbReference type="GO" id="GO:0015179">
    <property type="term" value="F:L-amino acid transmembrane transporter activity"/>
    <property type="evidence" value="ECO:0007669"/>
    <property type="project" value="TreeGrafter"/>
</dbReference>
<dbReference type="PIRSF" id="PIRSF006060">
    <property type="entry name" value="AA_transporter"/>
    <property type="match status" value="1"/>
</dbReference>
<dbReference type="Gene3D" id="1.20.1740.10">
    <property type="entry name" value="Amino acid/polyamine transporter I"/>
    <property type="match status" value="1"/>
</dbReference>
<feature type="transmembrane region" description="Helical" evidence="6">
    <location>
        <begin position="67"/>
        <end position="91"/>
    </location>
</feature>
<dbReference type="EMBL" id="CP144102">
    <property type="protein sequence ID" value="WWC89631.1"/>
    <property type="molecule type" value="Genomic_DNA"/>
</dbReference>
<evidence type="ECO:0000313" key="9">
    <source>
        <dbReference type="Proteomes" id="UP001355207"/>
    </source>
</evidence>
<accession>A0AAX4JWJ1</accession>
<protein>
    <recommendedName>
        <fullName evidence="7">Amino acid transporter transmembrane domain-containing protein</fullName>
    </recommendedName>
</protein>
<dbReference type="GeneID" id="91095226"/>
<comment type="similarity">
    <text evidence="2">Belongs to the amino acid/polyamine transporter 2 family.</text>
</comment>
<dbReference type="Proteomes" id="UP001355207">
    <property type="component" value="Chromosome 5"/>
</dbReference>
<reference evidence="8 9" key="1">
    <citation type="submission" date="2024-01" db="EMBL/GenBank/DDBJ databases">
        <title>Comparative genomics of Cryptococcus and Kwoniella reveals pathogenesis evolution and contrasting modes of karyotype evolution via chromosome fusion or intercentromeric recombination.</title>
        <authorList>
            <person name="Coelho M.A."/>
            <person name="David-Palma M."/>
            <person name="Shea T."/>
            <person name="Bowers K."/>
            <person name="McGinley-Smith S."/>
            <person name="Mohammad A.W."/>
            <person name="Gnirke A."/>
            <person name="Yurkov A.M."/>
            <person name="Nowrousian M."/>
            <person name="Sun S."/>
            <person name="Cuomo C.A."/>
            <person name="Heitman J."/>
        </authorList>
    </citation>
    <scope>NUCLEOTIDE SEQUENCE [LARGE SCALE GENOMIC DNA]</scope>
    <source>
        <strain evidence="8 9">CBS 6074</strain>
    </source>
</reference>
<keyword evidence="9" id="KW-1185">Reference proteome</keyword>
<feature type="transmembrane region" description="Helical" evidence="6">
    <location>
        <begin position="376"/>
        <end position="394"/>
    </location>
</feature>
<evidence type="ECO:0000313" key="8">
    <source>
        <dbReference type="EMBL" id="WWC89631.1"/>
    </source>
</evidence>
<dbReference type="RefSeq" id="XP_066076394.1">
    <property type="nucleotide sequence ID" value="XM_066220297.1"/>
</dbReference>
<keyword evidence="5 6" id="KW-0472">Membrane</keyword>
<proteinExistence type="inferred from homology"/>
<organism evidence="8 9">
    <name type="scientific">Kwoniella dendrophila CBS 6074</name>
    <dbReference type="NCBI Taxonomy" id="1295534"/>
    <lineage>
        <taxon>Eukaryota</taxon>
        <taxon>Fungi</taxon>
        <taxon>Dikarya</taxon>
        <taxon>Basidiomycota</taxon>
        <taxon>Agaricomycotina</taxon>
        <taxon>Tremellomycetes</taxon>
        <taxon>Tremellales</taxon>
        <taxon>Cryptococcaceae</taxon>
        <taxon>Kwoniella</taxon>
    </lineage>
</organism>
<feature type="transmembrane region" description="Helical" evidence="6">
    <location>
        <begin position="435"/>
        <end position="459"/>
    </location>
</feature>
<keyword evidence="4 6" id="KW-1133">Transmembrane helix</keyword>
<feature type="transmembrane region" description="Helical" evidence="6">
    <location>
        <begin position="206"/>
        <end position="227"/>
    </location>
</feature>
<feature type="transmembrane region" description="Helical" evidence="6">
    <location>
        <begin position="247"/>
        <end position="267"/>
    </location>
</feature>
<dbReference type="InterPro" id="IPR013057">
    <property type="entry name" value="AA_transpt_TM"/>
</dbReference>